<dbReference type="Pfam" id="PF21108">
    <property type="entry name" value="MDN1_4th"/>
    <property type="match status" value="1"/>
</dbReference>
<comment type="caution">
    <text evidence="13">The sequence shown here is derived from an EMBL/GenBank/DDBJ whole genome shotgun (WGS) entry which is preliminary data.</text>
</comment>
<keyword evidence="7 10" id="KW-0067">ATP-binding</keyword>
<dbReference type="InterPro" id="IPR002035">
    <property type="entry name" value="VWF_A"/>
</dbReference>
<evidence type="ECO:0000256" key="11">
    <source>
        <dbReference type="SAM" id="MobiDB-lite"/>
    </source>
</evidence>
<comment type="function">
    <text evidence="10">Nuclear chaperone required for maturation and nuclear export of pre-60S ribosome subunits.</text>
</comment>
<dbReference type="FunFam" id="3.40.50.300:FF:000712">
    <property type="entry name" value="Midasin"/>
    <property type="match status" value="1"/>
</dbReference>
<organism evidence="13 14">
    <name type="scientific">Colletotrichum orchidophilum</name>
    <dbReference type="NCBI Taxonomy" id="1209926"/>
    <lineage>
        <taxon>Eukaryota</taxon>
        <taxon>Fungi</taxon>
        <taxon>Dikarya</taxon>
        <taxon>Ascomycota</taxon>
        <taxon>Pezizomycotina</taxon>
        <taxon>Sordariomycetes</taxon>
        <taxon>Hypocreomycetidae</taxon>
        <taxon>Glomerellales</taxon>
        <taxon>Glomerellaceae</taxon>
        <taxon>Colletotrichum</taxon>
    </lineage>
</organism>
<name>A0A1G4BFC9_9PEZI</name>
<dbReference type="InterPro" id="IPR012099">
    <property type="entry name" value="Midasin"/>
</dbReference>
<evidence type="ECO:0000256" key="6">
    <source>
        <dbReference type="ARBA" id="ARBA00022741"/>
    </source>
</evidence>
<proteinExistence type="inferred from homology"/>
<evidence type="ECO:0000256" key="9">
    <source>
        <dbReference type="ARBA" id="ARBA00023242"/>
    </source>
</evidence>
<evidence type="ECO:0000256" key="5">
    <source>
        <dbReference type="ARBA" id="ARBA00022553"/>
    </source>
</evidence>
<dbReference type="InterPro" id="IPR048617">
    <property type="entry name" value="MDN1_AAA_lid_4"/>
</dbReference>
<dbReference type="Pfam" id="PF07728">
    <property type="entry name" value="AAA_5"/>
    <property type="match status" value="8"/>
</dbReference>
<feature type="compositionally biased region" description="Acidic residues" evidence="11">
    <location>
        <begin position="4441"/>
        <end position="4450"/>
    </location>
</feature>
<feature type="compositionally biased region" description="Acidic residues" evidence="11">
    <location>
        <begin position="4663"/>
        <end position="4672"/>
    </location>
</feature>
<dbReference type="InterPro" id="IPR040848">
    <property type="entry name" value="AAA_lid_7"/>
</dbReference>
<dbReference type="Pfam" id="PF17867">
    <property type="entry name" value="AAA_lid_7"/>
    <property type="match status" value="3"/>
</dbReference>
<keyword evidence="5" id="KW-0597">Phosphoprotein</keyword>
<dbReference type="PANTHER" id="PTHR48103:SF2">
    <property type="entry name" value="MIDASIN"/>
    <property type="match status" value="1"/>
</dbReference>
<evidence type="ECO:0000256" key="10">
    <source>
        <dbReference type="PIRNR" id="PIRNR010340"/>
    </source>
</evidence>
<feature type="compositionally biased region" description="Acidic residues" evidence="11">
    <location>
        <begin position="4303"/>
        <end position="4334"/>
    </location>
</feature>
<dbReference type="GeneID" id="34557707"/>
<reference evidence="13 14" key="1">
    <citation type="submission" date="2016-09" db="EMBL/GenBank/DDBJ databases">
        <authorList>
            <person name="Capua I."/>
            <person name="De Benedictis P."/>
            <person name="Joannis T."/>
            <person name="Lombin L.H."/>
            <person name="Cattoli G."/>
        </authorList>
    </citation>
    <scope>NUCLEOTIDE SEQUENCE [LARGE SCALE GENOMIC DNA]</scope>
    <source>
        <strain evidence="13 14">IMI 309357</strain>
    </source>
</reference>
<evidence type="ECO:0000313" key="14">
    <source>
        <dbReference type="Proteomes" id="UP000176998"/>
    </source>
</evidence>
<evidence type="ECO:0000259" key="12">
    <source>
        <dbReference type="PROSITE" id="PS50234"/>
    </source>
</evidence>
<dbReference type="CDD" id="cd00009">
    <property type="entry name" value="AAA"/>
    <property type="match status" value="3"/>
</dbReference>
<evidence type="ECO:0000256" key="3">
    <source>
        <dbReference type="ARBA" id="ARBA00007188"/>
    </source>
</evidence>
<dbReference type="GO" id="GO:0000055">
    <property type="term" value="P:ribosomal large subunit export from nucleus"/>
    <property type="evidence" value="ECO:0007669"/>
    <property type="project" value="TreeGrafter"/>
</dbReference>
<evidence type="ECO:0000256" key="1">
    <source>
        <dbReference type="ARBA" id="ARBA00004604"/>
    </source>
</evidence>
<keyword evidence="9 10" id="KW-0539">Nucleus</keyword>
<feature type="compositionally biased region" description="Basic and acidic residues" evidence="11">
    <location>
        <begin position="758"/>
        <end position="768"/>
    </location>
</feature>
<dbReference type="InterPro" id="IPR027417">
    <property type="entry name" value="P-loop_NTPase"/>
</dbReference>
<feature type="compositionally biased region" description="Acidic residues" evidence="11">
    <location>
        <begin position="4257"/>
        <end position="4288"/>
    </location>
</feature>
<feature type="compositionally biased region" description="Basic and acidic residues" evidence="11">
    <location>
        <begin position="4235"/>
        <end position="4250"/>
    </location>
</feature>
<dbReference type="InterPro" id="IPR036465">
    <property type="entry name" value="vWFA_dom_sf"/>
</dbReference>
<dbReference type="GO" id="GO:0005524">
    <property type="term" value="F:ATP binding"/>
    <property type="evidence" value="ECO:0007669"/>
    <property type="project" value="UniProtKB-KW"/>
</dbReference>
<protein>
    <recommendedName>
        <fullName evidence="4 10">Midasin</fullName>
    </recommendedName>
</protein>
<dbReference type="Gene3D" id="3.40.50.300">
    <property type="entry name" value="P-loop containing nucleotide triphosphate hydrolases"/>
    <property type="match status" value="6"/>
</dbReference>
<dbReference type="FunFam" id="3.40.50.300:FF:000582">
    <property type="entry name" value="Midasin"/>
    <property type="match status" value="1"/>
</dbReference>
<comment type="similarity">
    <text evidence="3 10">Belongs to the midasin family.</text>
</comment>
<sequence>MASIDVSTQRTALLNDATVLEYLPTEILEVIRNHTTSHLLDAVAEAALIPQLTDRIFLHFENVFPDICARWLLNLDNQAVNGKNRQILASIARILTFAPYLSEFLQHVMRDDLTKTTSDNIQTLNLRFPKLTTFSPTQDSDLLTLLLAAWRLVCFDQRTYGVLVSPTHMQALFSHESRAIRYLAIRIFTQLLRAADSKLEALITEHVGTTEVILAEFDGREIDYGFLSLYEDSRIKKVSALRRELCDASQSNEIHSFPPQSLTPYVACYGKTILPRPSGPVEKNSSLVLTSTTTKNLESLAGLLKNPSPILLHGLPGSGKTSLVHEVAKEFGKHSEMVTLHINEQTDAKMLIGLYSTDSKPGTFSWRAGVLTTAVREGRWVLIEDLDRAPNEVISTLLPLIERGELLIPSRGERIKAANGFRLFGTVRSSRGMHGRETLPNLLGMRFWQLLSVQTPTEPELQDIIVGSHPILHKFAPGILAVYKRLSKPISGNIPLSSSRGMADRQTSLRDLLRWCRRLGATLSEAGCKTGEEPVTDTIRMNMFKEAIDCFVAGIPDVQAKQHLIFGIAEEMHIPRELVEHHLGNYTPELEQTDSLFKIGRCTLRKRKERVNKAALAKKPFASTTHAKKLLEQTAVAVNLGEPILLVGETGIGKTTVVQQLADTLGHKLVAINLSQQSETGDLLGGFKPVNVRSLAVPLKEEFEDLFSATGISTTKNQRYLEQLGKSFAKGQWAKAAKLWREAPKMFKKIIDELARREREQGQARDEAGQPTKRRKTESKLQTLVELSPRWEKFSNSLDQFEVQLSGGSTAFAFSFVEGNIIKAARNGDWVLLDEINLASPDTLESVADLLTGPVDTPSILLSETGEIERIKAHPNFRIFGAMNPATDVGKRDLPIGIRSRFTELYVDSPDKDVKDLVTIVKTYLRNSSIKDEHAADDIAALYMNTKRHAEEKRIVDGANEVPHFSLRTLTRVLTFVNYIAPFYGIRRALYEGFSMGFLTLLDRNSEKMVMPLIDLHLFGRVSNPQSLLSQPPRQPDDGKQYVRFRNKAKDRHYWLAQGEEKTLERTDYIITPYVERNLLNLVRATSTRRFPILIQGPTSAGKTSMIEYLANFTGNKFVRINNHEHTDLQEYLGTYVSDSSGRLRFQEGLLVQAMRQGHWIVLDELNLAPTDVLEALNRLLDDNRELLIPETQEIVRPHENFMLFSTQNPPGLYGGRKVLSRAFRNRFLELHFDDIPEDELEYILQNRSINTAPSDCKRIVTVYKELSRLRQTSRLFEQKDSFATLRDLFRWALRKADTREQIAVNGFMLLAERVRVEEERTAVREVIENVFKVKIDPDVLYTANSSPILTEVLGKSNNHGVVWTRAMRRLYVLVHAAILNNEPVLLVGETGCGKTTVCQILGDVLGKELHIVNAHQNTETGDLIGSQRPVRNRGAISEALKSDLSALLGALGEDATGPLDVLLQQYHGIPADKLARVDAATQDKIALLEAKSKALFEWSDGSLVHAMKSGQYFLLDEISLADDSVLERLNSVLEPQRSLLLAEKGIDNSFVTAADGFQFFATMNPGGDFGKKELSPALRNRFTEIWVPAMSEMDDMLDIVVSKLDPSFQAFGKPVVQFAHWFGQTFRSSSSTAFSIRDILIWVNFINLCGPAAPQFAIVHGAATVFIDSLGANPSALLAMDPKALDSQRQKCLDKLSELLGYDTTAIYRAQPEVVLTDDRLSIGDFGLPREAGRSTDPSFAFNAPTTRLNAMRVMRSLQMRKPILLEGSPGVGKTTLVAALARVCGRPLTRINLSDQTDLMDLFGTDMPVEGAEAGNFAWRDAPFLQAMQNGEWVLLDEMNLASQSVLEGLNACLDHRGEVYISELDQVFRRHPDFRLFAAQNPHHQGGGRKGLPSSFVNRFIVVYADVFTAEDLLLIAQHNFPAIPTDVVSGVIQFISRLDHQVAIEKAFGSHGSPWEFNLRDILRWLHLVATKDPLLATGKPDDFLDLIIRQRFRSSTDREEVNKLFTEVFSRDPESHSLYHDTNAAFSQVGNALLPRNQTSQPLELPGIDIVPRLPEIESLMICIKQDIPCILSGPSGSGKSVLLEHVAALVGKPLIVFPLNADIDTMDLVGGFEQSDPLREVNATLRELYEGLQTTVLSRVPSQVPPSALALLYLLETYRGDTDDLPALRSAVEQVLTEVSSESDIGALLFTAHSVLRSPLVVSNPRFEWLDGVIVKALETGQWLVLDNANLCNASVLDRLNSLLEPNGFLSINEHCGPNGEPRIIRPHPEFRIFLTVDPRYGELSRAMRNRAVEIHLSERKTQHFNSSSSQVHVESSLQRFSSSKDISFSTLSANDSSDVSHATFGNLSLRDTALMERFSHSLRRGLADPNWPGLDKYEGSLNEQLGFLGAADTASIRGAISQLYTKLPGSDSGLKEAQPLNPLHNASMVRVLGRNHDELPFWLSACYEFLLEVQRCQSAISAQATKAKAVKLASLNRLQRSIVSDRIAAVAKDSTVRVSKFLSRTLQVIKTFIQSNLGTAQGWKERAQVIRNMLDFWWRTLNLTTGDMFEEARFQAHLVHGTESVQKLLSPATQSINRQLADRYLQTVEEDFTTGFRLTTGLSMEIMWKRIKPLPIMSEETLKKSQEVERLGIRLDELKWKVKASVSDLARAMTTLVKADQIVRSTDLDATELIQDLSKEIELLESKVASGTSEVKPFFAAEFETLRQASVLKSHASQYFEAVPYGANVTDLTVLSNQNTIDQIRLGSFQAKEAHSLTIGLLASQDPATYVWNGRLTTSLLSRLNSIQSTSLRSLGLLETELPAMGRSVAALAPVLQKNHLVAFNRVIKSLLADIFSLYGNKGDVYCEALYNSINQMFEDTKAETTLEALAMVLSLKFEKTLDCSDWPKHMQQLIVDHFSKAVLYLVASDRMHQHHGEFESIEASLMPGLTATAWFEFANGAIKLYVPDKSFDPQLRPQFEKDVHDELTKNLQHKISSLLDFETQFTGQQTSLRIQLAQEEITALGPAPAPAQLLHRPVRSELNYVQTDFNNVLKMVRDQDISRLHLEFIAQQPDHPTPEIDLLKQNLALMYDRLANRFHAYQDMTRPLVNILGCLQIGLSMSTATVHLSKHARGAVGAEESLMYLTPFLGGEPMHHVVKKLPNKSLEFLDYVGLVASVEGLSKLNARVREALFECVHRFYQEWVKKLEEDRKAEEARTNLYRHKGSWEDEEEVDEEEFNELFPTYDQEEEEKPAIGHQKVRDVSVRLAESHRKVFLEQATPSEALKNVCQKVGNSVVTDLKEMYAVFPGMNRRLLPLSLWSLDEQMITLTANGVSATYNFYTEANLPEVRRLIALIDKVEARFRDLQQVDEIGHMQPLADVRAACEQLLELTHSEPLAKILPKLEHLHGIVYEWQHGGYAPAIYGAPTLYTSLTDTIISWRRLELSTWAKLFDMEAQKCTADADSWFFVAYQVLIAVPLSLVDSPELKDYAVNLVRELETYFSTAIIGQFSARLRLLRQLQKHLELLSVDYPSLAVVSDAAINFIGFYSRFEKVVHQTIVKGRAPFEKTMKEVVLLASWKDTNINALRESARKSHLKLFRLVRKFRALLGQPMKPILDQGIPDEEVPILQNAVAADAIDIKVDPAAISTCNQGLPGWLAQHKRLSNASKTLSIMASVSAHANESPLDATQEIVSYVKELNTSIAELRKETPSTLTDETKDQVKHLKTRKRNLFADVLKMMRQMGFRYNLGTDELARQESAAVILAGSPASALWEDSIDDASEFYFHKVVDIAPKVRASIHEYSGDLTGAEMQRSTGFMEGMMAVLLGQHSSLSSARKAITSLDRVIATVQSLNGTTIRHDTTPVHPGLSMSWVKPVLDFGIKIVDIHGNLASVDNQPISNILKTVLQEVETLSESWSTSASKHDKFTNEWHSNLLTKFRSVAQTLNGQLPSSRRDLDFVLEQIKIWASTPIHFGREMPSLDATAQKFKHAISSLCDAVLVAVQGYKKAMADLPSSSDDAGWLAKTSTVRSSGLNALHINAIVNKVEDCFAALEVVDLDKNHMDTVASSLFSIVLPILQQYSLTCRQSLSQLQSLQAATGHMTYNLAQTFTQLAAKGFCSPQEKSNEQSGDSGKMESGTGLGDGDGAEDISKDIQPDEDLSELAQEPNKEKDGEMEDEKDAVDMADEEMEGEMGSVGGGDDEEDKSDGEGEDGEKDDMEEEVGDVDDFDPTAVDEKMWDGDNEEEAEKDQQGEKAKGQKKDEQMAADAEANADENDAEDDDNKMDQGDDEEAEDEEPGPEQEDAKFEDDQVKQDQNVEENDALEMPEEMDFDFEDEGEDAKSEDDELDKLSDVDKEDAKEQHDSDIEDGEEETQRPDDKDPEEEDEDGKEEEEEAPEEDLAGEPELDMEPKAEDEEEEAAQPEQPDALAEPPKDNANADANAAPSDVKGGGQDQDVDQMDVENDFNNNAAQKDDGDAGEGSAEQQTSAGKKGQLSRSDDQAQPTEQDQDDSAEEKSRQDPFKKLGDALERWHRQQSDIKDPEKQEQEEGEQKQKQPHDTSADLGAREFQHLEDDETAVDAQAMGAASEDQVQPIDEAMAIDEEKEDPQSRVMPETEDVEMEQDADQMDTAEEAAPETQEKDGSADKDDGRSGVKTRQGNFDREPSPSEDEVQRADEDSDEEEQVIDEASTQLSTTHISEDNSLPLRDFSESLSSWTAFQTKTHPLSLSLTSQLRLILTPSQSTKLSGSYRTGKRLNIKKIIPYIASSYKRDKIWMRRAVPTKRSYQILLAVDDSRSMGESSSGNLALESLVMVSRALTMLEVGQVGVLGFGADTFMAHDFSSPFASHDAGAKVLQHFNFKQDRTDIALLVRRTIDHFRTARLQNPARGGAEDLWQLALILSDGLTPSNQHEPIRRLLREAMEERIMVVFIVMDDTGNKKGDSVLDLKEAKFVKDEHGGSRVVIERYLDTFPFQYYLIVHNLEDLPGALAGLLRTWFAEVNS</sequence>
<dbReference type="PROSITE" id="PS50234">
    <property type="entry name" value="VWFA"/>
    <property type="match status" value="1"/>
</dbReference>
<dbReference type="GO" id="GO:0030687">
    <property type="term" value="C:preribosome, large subunit precursor"/>
    <property type="evidence" value="ECO:0007669"/>
    <property type="project" value="TreeGrafter"/>
</dbReference>
<dbReference type="FunFam" id="3.40.50.300:FF:001368">
    <property type="entry name" value="Midasin"/>
    <property type="match status" value="1"/>
</dbReference>
<dbReference type="InterPro" id="IPR003593">
    <property type="entry name" value="AAA+_ATPase"/>
</dbReference>
<gene>
    <name evidence="13" type="ORF">CORC01_04550</name>
</gene>
<feature type="region of interest" description="Disordered" evidence="11">
    <location>
        <begin position="758"/>
        <end position="780"/>
    </location>
</feature>
<evidence type="ECO:0000256" key="8">
    <source>
        <dbReference type="ARBA" id="ARBA00023186"/>
    </source>
</evidence>
<evidence type="ECO:0000256" key="2">
    <source>
        <dbReference type="ARBA" id="ARBA00004642"/>
    </source>
</evidence>
<feature type="region of interest" description="Disordered" evidence="11">
    <location>
        <begin position="4108"/>
        <end position="4685"/>
    </location>
</feature>
<feature type="compositionally biased region" description="Basic and acidic residues" evidence="11">
    <location>
        <begin position="4624"/>
        <end position="4638"/>
    </location>
</feature>
<dbReference type="PANTHER" id="PTHR48103">
    <property type="entry name" value="MIDASIN-RELATED"/>
    <property type="match status" value="1"/>
</dbReference>
<keyword evidence="6 10" id="KW-0547">Nucleotide-binding</keyword>
<feature type="compositionally biased region" description="Acidic residues" evidence="11">
    <location>
        <begin position="4366"/>
        <end position="4407"/>
    </location>
</feature>
<feature type="compositionally biased region" description="Acidic residues" evidence="11">
    <location>
        <begin position="4186"/>
        <end position="4216"/>
    </location>
</feature>
<feature type="domain" description="VWFA" evidence="12">
    <location>
        <begin position="4773"/>
        <end position="4979"/>
    </location>
</feature>
<dbReference type="SUPFAM" id="SSF53300">
    <property type="entry name" value="vWA-like"/>
    <property type="match status" value="1"/>
</dbReference>
<accession>A0A1G4BFC9</accession>
<evidence type="ECO:0000256" key="4">
    <source>
        <dbReference type="ARBA" id="ARBA00017143"/>
    </source>
</evidence>
<evidence type="ECO:0000313" key="13">
    <source>
        <dbReference type="EMBL" id="OHF00142.1"/>
    </source>
</evidence>
<dbReference type="GO" id="GO:0005654">
    <property type="term" value="C:nucleoplasm"/>
    <property type="evidence" value="ECO:0007669"/>
    <property type="project" value="UniProtKB-SubCell"/>
</dbReference>
<dbReference type="Proteomes" id="UP000176998">
    <property type="component" value="Unassembled WGS sequence"/>
</dbReference>
<dbReference type="SUPFAM" id="SSF52540">
    <property type="entry name" value="P-loop containing nucleoside triphosphate hydrolases"/>
    <property type="match status" value="6"/>
</dbReference>
<dbReference type="RefSeq" id="XP_022477286.1">
    <property type="nucleotide sequence ID" value="XM_022616197.1"/>
</dbReference>
<dbReference type="GO" id="GO:0005730">
    <property type="term" value="C:nucleolus"/>
    <property type="evidence" value="ECO:0007669"/>
    <property type="project" value="UniProtKB-SubCell"/>
</dbReference>
<dbReference type="SMART" id="SM00382">
    <property type="entry name" value="AAA"/>
    <property type="match status" value="6"/>
</dbReference>
<dbReference type="OrthoDB" id="5186at2759"/>
<dbReference type="InterPro" id="IPR011704">
    <property type="entry name" value="ATPase_dyneun-rel_AAA"/>
</dbReference>
<feature type="compositionally biased region" description="Acidic residues" evidence="11">
    <location>
        <begin position="4601"/>
        <end position="4621"/>
    </location>
</feature>
<dbReference type="InterPro" id="IPR041190">
    <property type="entry name" value="Midasin_AAA_lid_5"/>
</dbReference>
<feature type="compositionally biased region" description="Basic and acidic residues" evidence="11">
    <location>
        <begin position="4646"/>
        <end position="4662"/>
    </location>
</feature>
<feature type="compositionally biased region" description="Basic and acidic residues" evidence="11">
    <location>
        <begin position="4289"/>
        <end position="4299"/>
    </location>
</feature>
<dbReference type="GO" id="GO:0016887">
    <property type="term" value="F:ATP hydrolysis activity"/>
    <property type="evidence" value="ECO:0007669"/>
    <property type="project" value="InterPro"/>
</dbReference>
<comment type="subcellular location">
    <subcellularLocation>
        <location evidence="1">Nucleus</location>
        <location evidence="1">Nucleolus</location>
    </subcellularLocation>
    <subcellularLocation>
        <location evidence="2">Nucleus</location>
        <location evidence="2">Nucleoplasm</location>
    </subcellularLocation>
</comment>
<feature type="compositionally biased region" description="Basic and acidic residues" evidence="11">
    <location>
        <begin position="4500"/>
        <end position="4558"/>
    </location>
</feature>
<evidence type="ECO:0000256" key="7">
    <source>
        <dbReference type="ARBA" id="ARBA00022840"/>
    </source>
</evidence>
<dbReference type="STRING" id="1209926.A0A1G4BFC9"/>
<feature type="compositionally biased region" description="Acidic residues" evidence="11">
    <location>
        <begin position="4160"/>
        <end position="4178"/>
    </location>
</feature>
<dbReference type="Gene3D" id="3.40.50.410">
    <property type="entry name" value="von Willebrand factor, type A domain"/>
    <property type="match status" value="1"/>
</dbReference>
<dbReference type="GO" id="GO:0000027">
    <property type="term" value="P:ribosomal large subunit assembly"/>
    <property type="evidence" value="ECO:0007669"/>
    <property type="project" value="InterPro"/>
</dbReference>
<dbReference type="FunFam" id="3.40.50.300:FF:000142">
    <property type="entry name" value="Midasin"/>
    <property type="match status" value="1"/>
</dbReference>
<dbReference type="PIRSF" id="PIRSF010340">
    <property type="entry name" value="Midasin"/>
    <property type="match status" value="1"/>
</dbReference>
<dbReference type="EMBL" id="MJBS01000030">
    <property type="protein sequence ID" value="OHF00142.1"/>
    <property type="molecule type" value="Genomic_DNA"/>
</dbReference>
<feature type="compositionally biased region" description="Low complexity" evidence="11">
    <location>
        <begin position="4408"/>
        <end position="4434"/>
    </location>
</feature>
<keyword evidence="14" id="KW-1185">Reference proteome</keyword>
<dbReference type="Pfam" id="PF17865">
    <property type="entry name" value="AAA_lid_5"/>
    <property type="match status" value="1"/>
</dbReference>
<keyword evidence="8 10" id="KW-0143">Chaperone</keyword>
<feature type="compositionally biased region" description="Basic and acidic residues" evidence="11">
    <location>
        <begin position="4335"/>
        <end position="4351"/>
    </location>
</feature>